<dbReference type="PANTHER" id="PTHR23079">
    <property type="entry name" value="RNA-DEPENDENT RNA POLYMERASE"/>
    <property type="match status" value="1"/>
</dbReference>
<evidence type="ECO:0000313" key="4">
    <source>
        <dbReference type="EMBL" id="TKA65730.1"/>
    </source>
</evidence>
<proteinExistence type="inferred from homology"/>
<dbReference type="GO" id="GO:0003723">
    <property type="term" value="F:RNA binding"/>
    <property type="evidence" value="ECO:0007669"/>
    <property type="project" value="UniProtKB-KW"/>
</dbReference>
<dbReference type="Pfam" id="PF25358">
    <property type="entry name" value="PH_fung_RdRP"/>
    <property type="match status" value="1"/>
</dbReference>
<dbReference type="AlphaFoldDB" id="A0A4U0WQN8"/>
<keyword evidence="1" id="KW-0548">Nucleotidyltransferase</keyword>
<keyword evidence="1" id="KW-0696">RNA-directed RNA polymerase</keyword>
<evidence type="ECO:0000259" key="3">
    <source>
        <dbReference type="Pfam" id="PF25358"/>
    </source>
</evidence>
<dbReference type="EMBL" id="NAJN01001105">
    <property type="protein sequence ID" value="TKA65730.1"/>
    <property type="molecule type" value="Genomic_DNA"/>
</dbReference>
<organism evidence="4 5">
    <name type="scientific">Cryomyces minteri</name>
    <dbReference type="NCBI Taxonomy" id="331657"/>
    <lineage>
        <taxon>Eukaryota</taxon>
        <taxon>Fungi</taxon>
        <taxon>Dikarya</taxon>
        <taxon>Ascomycota</taxon>
        <taxon>Pezizomycotina</taxon>
        <taxon>Dothideomycetes</taxon>
        <taxon>Dothideomycetes incertae sedis</taxon>
        <taxon>Cryomyces</taxon>
    </lineage>
</organism>
<dbReference type="EC" id="2.7.7.48" evidence="1"/>
<feature type="domain" description="RDRP core" evidence="2">
    <location>
        <begin position="296"/>
        <end position="889"/>
    </location>
</feature>
<dbReference type="GO" id="GO:0031380">
    <property type="term" value="C:nuclear RNA-directed RNA polymerase complex"/>
    <property type="evidence" value="ECO:0007669"/>
    <property type="project" value="TreeGrafter"/>
</dbReference>
<evidence type="ECO:0000256" key="1">
    <source>
        <dbReference type="RuleBase" id="RU363098"/>
    </source>
</evidence>
<name>A0A4U0WQN8_9PEZI</name>
<keyword evidence="5" id="KW-1185">Reference proteome</keyword>
<dbReference type="InterPro" id="IPR007855">
    <property type="entry name" value="RDRP"/>
</dbReference>
<dbReference type="OrthoDB" id="6513042at2759"/>
<dbReference type="InterPro" id="IPR057503">
    <property type="entry name" value="PH_RdRP"/>
</dbReference>
<dbReference type="PANTHER" id="PTHR23079:SF17">
    <property type="entry name" value="RNA-DEPENDENT RNA POLYMERASE"/>
    <property type="match status" value="1"/>
</dbReference>
<dbReference type="Proteomes" id="UP000308768">
    <property type="component" value="Unassembled WGS sequence"/>
</dbReference>
<evidence type="ECO:0000259" key="2">
    <source>
        <dbReference type="Pfam" id="PF05183"/>
    </source>
</evidence>
<feature type="domain" description="RdRP-like PH" evidence="3">
    <location>
        <begin position="2"/>
        <end position="168"/>
    </location>
</feature>
<keyword evidence="1" id="KW-0694">RNA-binding</keyword>
<dbReference type="STRING" id="331657.A0A4U0WQN8"/>
<reference evidence="4 5" key="1">
    <citation type="submission" date="2017-03" db="EMBL/GenBank/DDBJ databases">
        <title>Genomes of endolithic fungi from Antarctica.</title>
        <authorList>
            <person name="Coleine C."/>
            <person name="Masonjones S."/>
            <person name="Stajich J.E."/>
        </authorList>
    </citation>
    <scope>NUCLEOTIDE SEQUENCE [LARGE SCALE GENOMIC DNA]</scope>
    <source>
        <strain evidence="4 5">CCFEE 5187</strain>
    </source>
</reference>
<dbReference type="InterPro" id="IPR057596">
    <property type="entry name" value="RDRP_core"/>
</dbReference>
<dbReference type="Pfam" id="PF05183">
    <property type="entry name" value="RdRP"/>
    <property type="match status" value="1"/>
</dbReference>
<comment type="caution">
    <text evidence="4">The sequence shown here is derived from an EMBL/GenBank/DDBJ whole genome shotgun (WGS) entry which is preliminary data.</text>
</comment>
<sequence length="1068" mass="119893">MFRTLLCGLWDYEQSQLVFVPHFRDFRRGELKLGQKSLAFILHGTDSASRIDVPYYFIDGVVTGNYNNPTLSLTLKYPPKFYEVAVASDITHMLSHLMIAARMSDYQRNLKKIRVPRIGEAHEGVASTCFVYRITLVDHTKMERLYQVLASIKSIPQTVPYATSLVNTQRSFATDVDNLTAVLRNIDQFGQLPFRLRYQVQRLAWNGILPPATVAALLPTVDRLVHQRGEIAATDSVRQLADQVPFSGPETDARSTQLPALSALLEDNAGSFVFDGSTYDYLRSHSSYVLVHRVTVTPASNYLEGPSPEVGNRVLRKYPERGDYFIRVTFADEDGEQMRFDPQSSLHDIYERFKGVLNGMISIAGRGYTFLGFSHSSLRSQTCWFMAPFVHNGRLIHAQEVIRGLGDFSHIRSPARCAARIGQAFSDTTRTVIVPESDISKIPDVERNGRTFSDGVGTISPELLKKVWQSTLSRELKPSALQIRFGGYKGMVSVDTRLEGETLCLRESMRKFDAHDAMEIEICGANSRSLPMYLNRPLIKILEDLGVSPDALLDLQADVIENLRTITISPINAASFLERSHVGKSTRTPFLIRALSYLGFDFRDDYLLRDTVEMAVLAQLRDLKHRSRIIMDQGVTLYGIMDETGILEEGEIYVVTESRNRGRKVLTGGKVVITRAPAMHPGDVQVVKAVDVPADSSLNALHNCIVFSAKGERDLPSMLSGGDLDGDLYNVIYDARLMPTTTYKPADYPRVPPLDIGREVNKEDIANFFVEFLATDRLGQISTIHQQLADQHPEGTLHPDCVKLAGMASTAVDFSKTGIPVDMDECPRHNNLRPDFMAHGPRVLIEDGVALAVEAEEDDDDPVSALDPDARPYRYYESNKVLGQLYRAIDEKSFFEEMQSQSRSSVTIEPGLGSQTLMDKLWDYVQRETLLIQWEHRMELAREIRETYEANLEDTMYQFSLSAHSALSELEVFSGTILGKAGGAQNRRAREYNSAMKERFDRDVAYTVERIGRDDNGGADEALETSVACLRVALTEPGKRVKRVGALKSFTYVVAAVCLFEIERFQER</sequence>
<gene>
    <name evidence="4" type="ORF">B0A49_07514</name>
</gene>
<comment type="catalytic activity">
    <reaction evidence="1">
        <text>RNA(n) + a ribonucleoside 5'-triphosphate = RNA(n+1) + diphosphate</text>
        <dbReference type="Rhea" id="RHEA:21248"/>
        <dbReference type="Rhea" id="RHEA-COMP:14527"/>
        <dbReference type="Rhea" id="RHEA-COMP:17342"/>
        <dbReference type="ChEBI" id="CHEBI:33019"/>
        <dbReference type="ChEBI" id="CHEBI:61557"/>
        <dbReference type="ChEBI" id="CHEBI:140395"/>
        <dbReference type="EC" id="2.7.7.48"/>
    </reaction>
</comment>
<comment type="similarity">
    <text evidence="1">Belongs to the RdRP family.</text>
</comment>
<keyword evidence="1" id="KW-0808">Transferase</keyword>
<evidence type="ECO:0000313" key="5">
    <source>
        <dbReference type="Proteomes" id="UP000308768"/>
    </source>
</evidence>
<dbReference type="GO" id="GO:0003968">
    <property type="term" value="F:RNA-directed RNA polymerase activity"/>
    <property type="evidence" value="ECO:0007669"/>
    <property type="project" value="UniProtKB-KW"/>
</dbReference>
<dbReference type="GO" id="GO:0030422">
    <property type="term" value="P:siRNA processing"/>
    <property type="evidence" value="ECO:0007669"/>
    <property type="project" value="TreeGrafter"/>
</dbReference>
<protein>
    <recommendedName>
        <fullName evidence="1">RNA-dependent RNA polymerase</fullName>
        <ecNumber evidence="1">2.7.7.48</ecNumber>
    </recommendedName>
</protein>
<accession>A0A4U0WQN8</accession>